<dbReference type="InterPro" id="IPR054566">
    <property type="entry name" value="ManC/GMP-like_b-helix"/>
</dbReference>
<dbReference type="FunFam" id="3.90.550.10:FF:000046">
    <property type="entry name" value="Mannose-1-phosphate guanylyltransferase (GDP)"/>
    <property type="match status" value="1"/>
</dbReference>
<keyword evidence="5" id="KW-0547">Nucleotide-binding</keyword>
<proteinExistence type="inferred from homology"/>
<evidence type="ECO:0000256" key="4">
    <source>
        <dbReference type="ARBA" id="ARBA00022695"/>
    </source>
</evidence>
<comment type="similarity">
    <text evidence="1">Belongs to the mannose-6-phosphate isomerase type 2 family.</text>
</comment>
<dbReference type="PANTHER" id="PTHR46390">
    <property type="entry name" value="MANNOSE-1-PHOSPHATE GUANYLYLTRANSFERASE"/>
    <property type="match status" value="1"/>
</dbReference>
<evidence type="ECO:0000313" key="10">
    <source>
        <dbReference type="EMBL" id="GHO96807.1"/>
    </source>
</evidence>
<dbReference type="Proteomes" id="UP000597444">
    <property type="component" value="Unassembled WGS sequence"/>
</dbReference>
<evidence type="ECO:0000256" key="5">
    <source>
        <dbReference type="ARBA" id="ARBA00022741"/>
    </source>
</evidence>
<organism evidence="10 11">
    <name type="scientific">Reticulibacter mediterranei</name>
    <dbReference type="NCBI Taxonomy" id="2778369"/>
    <lineage>
        <taxon>Bacteria</taxon>
        <taxon>Bacillati</taxon>
        <taxon>Chloroflexota</taxon>
        <taxon>Ktedonobacteria</taxon>
        <taxon>Ktedonobacterales</taxon>
        <taxon>Reticulibacteraceae</taxon>
        <taxon>Reticulibacter</taxon>
    </lineage>
</organism>
<dbReference type="InterPro" id="IPR005835">
    <property type="entry name" value="NTP_transferase_dom"/>
</dbReference>
<protein>
    <recommendedName>
        <fullName evidence="2">mannose-1-phosphate guanylyltransferase</fullName>
        <ecNumber evidence="2">2.7.7.13</ecNumber>
    </recommendedName>
</protein>
<comment type="catalytic activity">
    <reaction evidence="7">
        <text>alpha-D-mannose 1-phosphate + GTP + H(+) = GDP-alpha-D-mannose + diphosphate</text>
        <dbReference type="Rhea" id="RHEA:15229"/>
        <dbReference type="ChEBI" id="CHEBI:15378"/>
        <dbReference type="ChEBI" id="CHEBI:33019"/>
        <dbReference type="ChEBI" id="CHEBI:37565"/>
        <dbReference type="ChEBI" id="CHEBI:57527"/>
        <dbReference type="ChEBI" id="CHEBI:58409"/>
        <dbReference type="EC" id="2.7.7.13"/>
    </reaction>
</comment>
<sequence>MKHFNAVILAGGSGTRLWPLSTPSFPKQFLPLPNGNSMIQETLARVAPLTTPEQSWVVTGQHMAGLVLEHLPTVPVEHLLLEPMGRNSAPAIAWAAATIARKDPEGVMAIFSADHMITEVETFRRTLQLAYELAEQGYLVTIGIQPTTPETGYGYIRFADEVDEGHGHKAFLAERFVEKPNLATAQSYLADGHYVWNAGIFIWKVEAILNEFREHLPDVAQKVQSIVDAMETQDASAVLNAIWPTIQSISIDYGILEKTSNLVVIPANLGWNDVGNWDQYGSLFPGDALGIRSVGSHTGLGSQNIVVYNNTQRQVYTIGLEDVIVVEMDDMTLVCHKEHVQRVKELAEQQKKQL</sequence>
<keyword evidence="6" id="KW-0342">GTP-binding</keyword>
<evidence type="ECO:0000256" key="3">
    <source>
        <dbReference type="ARBA" id="ARBA00022679"/>
    </source>
</evidence>
<dbReference type="PANTHER" id="PTHR46390:SF1">
    <property type="entry name" value="MANNOSE-1-PHOSPHATE GUANYLYLTRANSFERASE"/>
    <property type="match status" value="1"/>
</dbReference>
<evidence type="ECO:0000259" key="9">
    <source>
        <dbReference type="Pfam" id="PF22640"/>
    </source>
</evidence>
<evidence type="ECO:0000256" key="6">
    <source>
        <dbReference type="ARBA" id="ARBA00023134"/>
    </source>
</evidence>
<dbReference type="SUPFAM" id="SSF53448">
    <property type="entry name" value="Nucleotide-diphospho-sugar transferases"/>
    <property type="match status" value="1"/>
</dbReference>
<evidence type="ECO:0000256" key="2">
    <source>
        <dbReference type="ARBA" id="ARBA00012387"/>
    </source>
</evidence>
<dbReference type="GO" id="GO:0004475">
    <property type="term" value="F:mannose-1-phosphate guanylyltransferase (GTP) activity"/>
    <property type="evidence" value="ECO:0007669"/>
    <property type="project" value="UniProtKB-EC"/>
</dbReference>
<dbReference type="EMBL" id="BNJK01000001">
    <property type="protein sequence ID" value="GHO96807.1"/>
    <property type="molecule type" value="Genomic_DNA"/>
</dbReference>
<feature type="domain" description="Nucleotidyl transferase" evidence="8">
    <location>
        <begin position="6"/>
        <end position="281"/>
    </location>
</feature>
<evidence type="ECO:0000259" key="8">
    <source>
        <dbReference type="Pfam" id="PF00483"/>
    </source>
</evidence>
<dbReference type="AlphaFoldDB" id="A0A8J3IU46"/>
<keyword evidence="11" id="KW-1185">Reference proteome</keyword>
<dbReference type="RefSeq" id="WP_220207405.1">
    <property type="nucleotide sequence ID" value="NZ_BNJK01000001.1"/>
</dbReference>
<gene>
    <name evidence="10" type="ORF">KSF_068550</name>
</gene>
<comment type="caution">
    <text evidence="10">The sequence shown here is derived from an EMBL/GenBank/DDBJ whole genome shotgun (WGS) entry which is preliminary data.</text>
</comment>
<keyword evidence="3" id="KW-0808">Transferase</keyword>
<dbReference type="GO" id="GO:0009298">
    <property type="term" value="P:GDP-mannose biosynthetic process"/>
    <property type="evidence" value="ECO:0007669"/>
    <property type="project" value="TreeGrafter"/>
</dbReference>
<dbReference type="InterPro" id="IPR051161">
    <property type="entry name" value="Mannose-6P_isomerase_type2"/>
</dbReference>
<reference evidence="10" key="1">
    <citation type="submission" date="2020-10" db="EMBL/GenBank/DDBJ databases">
        <title>Taxonomic study of unclassified bacteria belonging to the class Ktedonobacteria.</title>
        <authorList>
            <person name="Yabe S."/>
            <person name="Wang C.M."/>
            <person name="Zheng Y."/>
            <person name="Sakai Y."/>
            <person name="Cavaletti L."/>
            <person name="Monciardini P."/>
            <person name="Donadio S."/>
        </authorList>
    </citation>
    <scope>NUCLEOTIDE SEQUENCE</scope>
    <source>
        <strain evidence="10">ID150040</strain>
    </source>
</reference>
<name>A0A8J3IU46_9CHLR</name>
<accession>A0A8J3IU46</accession>
<evidence type="ECO:0000313" key="11">
    <source>
        <dbReference type="Proteomes" id="UP000597444"/>
    </source>
</evidence>
<feature type="domain" description="MannoseP isomerase/GMP-like beta-helix" evidence="9">
    <location>
        <begin position="296"/>
        <end position="349"/>
    </location>
</feature>
<dbReference type="GO" id="GO:0005525">
    <property type="term" value="F:GTP binding"/>
    <property type="evidence" value="ECO:0007669"/>
    <property type="project" value="UniProtKB-KW"/>
</dbReference>
<dbReference type="InterPro" id="IPR029044">
    <property type="entry name" value="Nucleotide-diphossugar_trans"/>
</dbReference>
<dbReference type="EC" id="2.7.7.13" evidence="2"/>
<dbReference type="Gene3D" id="3.90.550.10">
    <property type="entry name" value="Spore Coat Polysaccharide Biosynthesis Protein SpsA, Chain A"/>
    <property type="match status" value="1"/>
</dbReference>
<dbReference type="CDD" id="cd02509">
    <property type="entry name" value="GDP-M1P_Guanylyltransferase"/>
    <property type="match status" value="1"/>
</dbReference>
<evidence type="ECO:0000256" key="7">
    <source>
        <dbReference type="ARBA" id="ARBA00047343"/>
    </source>
</evidence>
<keyword evidence="4 10" id="KW-0548">Nucleotidyltransferase</keyword>
<evidence type="ECO:0000256" key="1">
    <source>
        <dbReference type="ARBA" id="ARBA00006115"/>
    </source>
</evidence>
<dbReference type="Pfam" id="PF22640">
    <property type="entry name" value="ManC_GMP_beta-helix"/>
    <property type="match status" value="1"/>
</dbReference>
<dbReference type="Pfam" id="PF00483">
    <property type="entry name" value="NTP_transferase"/>
    <property type="match status" value="1"/>
</dbReference>
<dbReference type="SUPFAM" id="SSF159283">
    <property type="entry name" value="Guanosine diphospho-D-mannose pyrophosphorylase/mannose-6-phosphate isomerase linker domain"/>
    <property type="match status" value="1"/>
</dbReference>
<dbReference type="InterPro" id="IPR049577">
    <property type="entry name" value="GMPP_N"/>
</dbReference>